<evidence type="ECO:0000313" key="1">
    <source>
        <dbReference type="Proteomes" id="UP000887579"/>
    </source>
</evidence>
<proteinExistence type="predicted"/>
<accession>A0AC34GWY1</accession>
<name>A0AC34GWY1_9BILA</name>
<dbReference type="Proteomes" id="UP000887579">
    <property type="component" value="Unplaced"/>
</dbReference>
<organism evidence="1 2">
    <name type="scientific">Panagrolaimus sp. ES5</name>
    <dbReference type="NCBI Taxonomy" id="591445"/>
    <lineage>
        <taxon>Eukaryota</taxon>
        <taxon>Metazoa</taxon>
        <taxon>Ecdysozoa</taxon>
        <taxon>Nematoda</taxon>
        <taxon>Chromadorea</taxon>
        <taxon>Rhabditida</taxon>
        <taxon>Tylenchina</taxon>
        <taxon>Panagrolaimomorpha</taxon>
        <taxon>Panagrolaimoidea</taxon>
        <taxon>Panagrolaimidae</taxon>
        <taxon>Panagrolaimus</taxon>
    </lineage>
</organism>
<sequence length="103" mass="11731">MRVKKKRLSIKSKEFSLVCKDLERRKQGESKKPLDENSATHVIRNALGGVSGGIELQYERLKESLQLPPGMARHYRDDITVVVIHFNESYLSSNAESEDHCGF</sequence>
<protein>
    <submittedName>
        <fullName evidence="2">Uncharacterized protein</fullName>
    </submittedName>
</protein>
<dbReference type="WBParaSite" id="ES5_v2.g9117.t1">
    <property type="protein sequence ID" value="ES5_v2.g9117.t1"/>
    <property type="gene ID" value="ES5_v2.g9117"/>
</dbReference>
<evidence type="ECO:0000313" key="2">
    <source>
        <dbReference type="WBParaSite" id="ES5_v2.g9117.t1"/>
    </source>
</evidence>
<reference evidence="2" key="1">
    <citation type="submission" date="2022-11" db="UniProtKB">
        <authorList>
            <consortium name="WormBaseParasite"/>
        </authorList>
    </citation>
    <scope>IDENTIFICATION</scope>
</reference>